<dbReference type="OrthoDB" id="1391401at2759"/>
<dbReference type="Proteomes" id="UP000554482">
    <property type="component" value="Unassembled WGS sequence"/>
</dbReference>
<organism evidence="1 2">
    <name type="scientific">Thalictrum thalictroides</name>
    <name type="common">Rue-anemone</name>
    <name type="synonym">Anemone thalictroides</name>
    <dbReference type="NCBI Taxonomy" id="46969"/>
    <lineage>
        <taxon>Eukaryota</taxon>
        <taxon>Viridiplantae</taxon>
        <taxon>Streptophyta</taxon>
        <taxon>Embryophyta</taxon>
        <taxon>Tracheophyta</taxon>
        <taxon>Spermatophyta</taxon>
        <taxon>Magnoliopsida</taxon>
        <taxon>Ranunculales</taxon>
        <taxon>Ranunculaceae</taxon>
        <taxon>Thalictroideae</taxon>
        <taxon>Thalictrum</taxon>
    </lineage>
</organism>
<reference evidence="1 2" key="1">
    <citation type="submission" date="2020-06" db="EMBL/GenBank/DDBJ databases">
        <title>Transcriptomic and genomic resources for Thalictrum thalictroides and T. hernandezii: Facilitating candidate gene discovery in an emerging model plant lineage.</title>
        <authorList>
            <person name="Arias T."/>
            <person name="Riano-Pachon D.M."/>
            <person name="Di Stilio V.S."/>
        </authorList>
    </citation>
    <scope>NUCLEOTIDE SEQUENCE [LARGE SCALE GENOMIC DNA]</scope>
    <source>
        <strain evidence="2">cv. WT478/WT964</strain>
        <tissue evidence="1">Leaves</tissue>
    </source>
</reference>
<comment type="caution">
    <text evidence="1">The sequence shown here is derived from an EMBL/GenBank/DDBJ whole genome shotgun (WGS) entry which is preliminary data.</text>
</comment>
<feature type="non-terminal residue" evidence="1">
    <location>
        <position position="60"/>
    </location>
</feature>
<protein>
    <submittedName>
        <fullName evidence="1">Uncharacterized protein</fullName>
    </submittedName>
</protein>
<dbReference type="EMBL" id="JABWDY010043334">
    <property type="protein sequence ID" value="KAF5175992.1"/>
    <property type="molecule type" value="Genomic_DNA"/>
</dbReference>
<accession>A0A7J6UUS5</accession>
<evidence type="ECO:0000313" key="2">
    <source>
        <dbReference type="Proteomes" id="UP000554482"/>
    </source>
</evidence>
<evidence type="ECO:0000313" key="1">
    <source>
        <dbReference type="EMBL" id="KAF5175992.1"/>
    </source>
</evidence>
<proteinExistence type="predicted"/>
<dbReference type="AlphaFoldDB" id="A0A7J6UUS5"/>
<keyword evidence="2" id="KW-1185">Reference proteome</keyword>
<gene>
    <name evidence="1" type="ORF">FRX31_034420</name>
</gene>
<name>A0A7J6UUS5_THATH</name>
<sequence>MEEPSPTFENYNPSFTNFVTKFCKALPFLKGAILEILDGPGIHQGRRGGLEIVYNQQHAS</sequence>